<dbReference type="AlphaFoldDB" id="A0A3A1YSY9"/>
<dbReference type="PANTHER" id="PTHR35008">
    <property type="entry name" value="BLL4482 PROTEIN-RELATED"/>
    <property type="match status" value="1"/>
</dbReference>
<feature type="signal peptide" evidence="5">
    <location>
        <begin position="1"/>
        <end position="30"/>
    </location>
</feature>
<keyword evidence="5" id="KW-0732">Signal</keyword>
<reference evidence="7 8" key="1">
    <citation type="submission" date="2017-08" db="EMBL/GenBank/DDBJ databases">
        <title>Pusillimonas indicus sp. nov., a member of the family Alcaligenaceae isolated from surface seawater.</title>
        <authorList>
            <person name="Li J."/>
        </authorList>
    </citation>
    <scope>NUCLEOTIDE SEQUENCE [LARGE SCALE GENOMIC DNA]</scope>
    <source>
        <strain evidence="7 8">L52-1-41</strain>
    </source>
</reference>
<dbReference type="Proteomes" id="UP000266206">
    <property type="component" value="Unassembled WGS sequence"/>
</dbReference>
<evidence type="ECO:0000313" key="7">
    <source>
        <dbReference type="EMBL" id="RIY39514.1"/>
    </source>
</evidence>
<keyword evidence="2 4" id="KW-0479">Metal-binding</keyword>
<accession>A0A3A1YSY9</accession>
<dbReference type="EMBL" id="NQYH01000015">
    <property type="protein sequence ID" value="RIY39514.1"/>
    <property type="molecule type" value="Genomic_DNA"/>
</dbReference>
<dbReference type="Pfam" id="PF13442">
    <property type="entry name" value="Cytochrome_CBB3"/>
    <property type="match status" value="1"/>
</dbReference>
<proteinExistence type="predicted"/>
<keyword evidence="1 4" id="KW-0349">Heme</keyword>
<dbReference type="PANTHER" id="PTHR35008:SF8">
    <property type="entry name" value="ALCOHOL DEHYDROGENASE CYTOCHROME C SUBUNIT"/>
    <property type="match status" value="1"/>
</dbReference>
<dbReference type="SUPFAM" id="SSF46626">
    <property type="entry name" value="Cytochrome c"/>
    <property type="match status" value="1"/>
</dbReference>
<feature type="chain" id="PRO_5017478190" evidence="5">
    <location>
        <begin position="31"/>
        <end position="189"/>
    </location>
</feature>
<evidence type="ECO:0000256" key="5">
    <source>
        <dbReference type="SAM" id="SignalP"/>
    </source>
</evidence>
<dbReference type="Gene3D" id="1.10.760.10">
    <property type="entry name" value="Cytochrome c-like domain"/>
    <property type="match status" value="1"/>
</dbReference>
<dbReference type="GO" id="GO:0046872">
    <property type="term" value="F:metal ion binding"/>
    <property type="evidence" value="ECO:0007669"/>
    <property type="project" value="UniProtKB-KW"/>
</dbReference>
<sequence length="189" mass="20536">MSTTTKYARAGRATAAVFALGLGLGMNAWADNHGPDKTYNFGEPATAEDLKPFFSPLPDGRGLPKGSGTVMQGEKVYQQQCLACHGVNLEGGIGDRLAGGRGTLVNNNPEKAPVKTVESYWPYATTLFDYVKRAMPFDRPGSMTDDEVYAVSAYILWKGNIIEKDATLNQDNLAKIEMPNRNGFKPANR</sequence>
<comment type="caution">
    <text evidence="7">The sequence shown here is derived from an EMBL/GenBank/DDBJ whole genome shotgun (WGS) entry which is preliminary data.</text>
</comment>
<dbReference type="GO" id="GO:0020037">
    <property type="term" value="F:heme binding"/>
    <property type="evidence" value="ECO:0007669"/>
    <property type="project" value="InterPro"/>
</dbReference>
<evidence type="ECO:0000259" key="6">
    <source>
        <dbReference type="PROSITE" id="PS51007"/>
    </source>
</evidence>
<dbReference type="InterPro" id="IPR036909">
    <property type="entry name" value="Cyt_c-like_dom_sf"/>
</dbReference>
<dbReference type="InterPro" id="IPR051459">
    <property type="entry name" value="Cytochrome_c-type_DH"/>
</dbReference>
<feature type="domain" description="Cytochrome c" evidence="6">
    <location>
        <begin position="68"/>
        <end position="159"/>
    </location>
</feature>
<name>A0A3A1YSY9_9BURK</name>
<organism evidence="7 8">
    <name type="scientific">Neopusillimonas maritima</name>
    <dbReference type="NCBI Taxonomy" id="2026239"/>
    <lineage>
        <taxon>Bacteria</taxon>
        <taxon>Pseudomonadati</taxon>
        <taxon>Pseudomonadota</taxon>
        <taxon>Betaproteobacteria</taxon>
        <taxon>Burkholderiales</taxon>
        <taxon>Alcaligenaceae</taxon>
        <taxon>Neopusillimonas</taxon>
    </lineage>
</organism>
<dbReference type="PROSITE" id="PS51007">
    <property type="entry name" value="CYTC"/>
    <property type="match status" value="1"/>
</dbReference>
<evidence type="ECO:0000256" key="4">
    <source>
        <dbReference type="PROSITE-ProRule" id="PRU00433"/>
    </source>
</evidence>
<evidence type="ECO:0000313" key="8">
    <source>
        <dbReference type="Proteomes" id="UP000266206"/>
    </source>
</evidence>
<gene>
    <name evidence="7" type="ORF">CJP73_13875</name>
</gene>
<protein>
    <submittedName>
        <fullName evidence="7">Cytochrome C</fullName>
    </submittedName>
</protein>
<dbReference type="GO" id="GO:0009055">
    <property type="term" value="F:electron transfer activity"/>
    <property type="evidence" value="ECO:0007669"/>
    <property type="project" value="InterPro"/>
</dbReference>
<dbReference type="OrthoDB" id="9811281at2"/>
<keyword evidence="3 4" id="KW-0408">Iron</keyword>
<evidence type="ECO:0000256" key="1">
    <source>
        <dbReference type="ARBA" id="ARBA00022617"/>
    </source>
</evidence>
<dbReference type="InterPro" id="IPR009056">
    <property type="entry name" value="Cyt_c-like_dom"/>
</dbReference>
<evidence type="ECO:0000256" key="2">
    <source>
        <dbReference type="ARBA" id="ARBA00022723"/>
    </source>
</evidence>
<dbReference type="RefSeq" id="WP_119516836.1">
    <property type="nucleotide sequence ID" value="NZ_NQYH01000015.1"/>
</dbReference>
<evidence type="ECO:0000256" key="3">
    <source>
        <dbReference type="ARBA" id="ARBA00023004"/>
    </source>
</evidence>